<accession>A0A1I7SRV0</accession>
<gene>
    <name evidence="2" type="ORF">BXYJ_LOCUS5251</name>
</gene>
<evidence type="ECO:0000313" key="3">
    <source>
        <dbReference type="Proteomes" id="UP000095284"/>
    </source>
</evidence>
<organism evidence="3 5">
    <name type="scientific">Bursaphelenchus xylophilus</name>
    <name type="common">Pinewood nematode worm</name>
    <name type="synonym">Aphelenchoides xylophilus</name>
    <dbReference type="NCBI Taxonomy" id="6326"/>
    <lineage>
        <taxon>Eukaryota</taxon>
        <taxon>Metazoa</taxon>
        <taxon>Ecdysozoa</taxon>
        <taxon>Nematoda</taxon>
        <taxon>Chromadorea</taxon>
        <taxon>Rhabditida</taxon>
        <taxon>Tylenchina</taxon>
        <taxon>Tylenchomorpha</taxon>
        <taxon>Aphelenchoidea</taxon>
        <taxon>Aphelenchoididae</taxon>
        <taxon>Bursaphelenchus</taxon>
    </lineage>
</organism>
<keyword evidence="1" id="KW-1133">Transmembrane helix</keyword>
<dbReference type="EMBL" id="CAJFCV020000002">
    <property type="protein sequence ID" value="CAG9101823.1"/>
    <property type="molecule type" value="Genomic_DNA"/>
</dbReference>
<evidence type="ECO:0000256" key="1">
    <source>
        <dbReference type="SAM" id="Phobius"/>
    </source>
</evidence>
<dbReference type="Proteomes" id="UP000659654">
    <property type="component" value="Unassembled WGS sequence"/>
</dbReference>
<feature type="transmembrane region" description="Helical" evidence="1">
    <location>
        <begin position="6"/>
        <end position="36"/>
    </location>
</feature>
<dbReference type="AlphaFoldDB" id="A0A1I7SRV0"/>
<protein>
    <submittedName>
        <fullName evidence="2">(pine wood nematode) hypothetical protein</fullName>
    </submittedName>
</protein>
<keyword evidence="4" id="KW-1185">Reference proteome</keyword>
<feature type="transmembrane region" description="Helical" evidence="1">
    <location>
        <begin position="43"/>
        <end position="60"/>
    </location>
</feature>
<proteinExistence type="predicted"/>
<keyword evidence="1" id="KW-0472">Membrane</keyword>
<keyword evidence="1" id="KW-0812">Transmembrane</keyword>
<dbReference type="Proteomes" id="UP000582659">
    <property type="component" value="Unassembled WGS sequence"/>
</dbReference>
<dbReference type="EMBL" id="CAJFDI010000002">
    <property type="protein sequence ID" value="CAD5217858.1"/>
    <property type="molecule type" value="Genomic_DNA"/>
</dbReference>
<reference evidence="5" key="1">
    <citation type="submission" date="2016-11" db="UniProtKB">
        <authorList>
            <consortium name="WormBaseParasite"/>
        </authorList>
    </citation>
    <scope>IDENTIFICATION</scope>
</reference>
<name>A0A1I7SRV0_BURXY</name>
<evidence type="ECO:0000313" key="5">
    <source>
        <dbReference type="WBParaSite" id="BXY_1576700.1"/>
    </source>
</evidence>
<sequence>MSNLLLAVMIYVSVTLHYVMATIGTGFVLVAGFIIASYFQIQALKFLAILVACAFFAPALELCRELYPFDAAVMNATPSTARVVTYGSSQIHNGDARFLADERRRRPVVVHPAVEFVNLFVMLWILTTMTGALMLLVFRGGYFALDIVFGARVIL</sequence>
<evidence type="ECO:0000313" key="4">
    <source>
        <dbReference type="Proteomes" id="UP000659654"/>
    </source>
</evidence>
<dbReference type="Proteomes" id="UP000095284">
    <property type="component" value="Unplaced"/>
</dbReference>
<evidence type="ECO:0000313" key="2">
    <source>
        <dbReference type="EMBL" id="CAD5217858.1"/>
    </source>
</evidence>
<feature type="transmembrane region" description="Helical" evidence="1">
    <location>
        <begin position="116"/>
        <end position="138"/>
    </location>
</feature>
<reference evidence="2" key="2">
    <citation type="submission" date="2020-09" db="EMBL/GenBank/DDBJ databases">
        <authorList>
            <person name="Kikuchi T."/>
        </authorList>
    </citation>
    <scope>NUCLEOTIDE SEQUENCE</scope>
    <source>
        <strain evidence="2">Ka4C1</strain>
    </source>
</reference>
<dbReference type="WBParaSite" id="BXY_1576700.1">
    <property type="protein sequence ID" value="BXY_1576700.1"/>
    <property type="gene ID" value="BXY_1576700"/>
</dbReference>